<organism evidence="1 2">
    <name type="scientific">Gordoniibacillus kamchatkensis</name>
    <dbReference type="NCBI Taxonomy" id="1590651"/>
    <lineage>
        <taxon>Bacteria</taxon>
        <taxon>Bacillati</taxon>
        <taxon>Bacillota</taxon>
        <taxon>Bacilli</taxon>
        <taxon>Bacillales</taxon>
        <taxon>Paenibacillaceae</taxon>
        <taxon>Gordoniibacillus</taxon>
    </lineage>
</organism>
<protein>
    <submittedName>
        <fullName evidence="1">Uncharacterized protein</fullName>
    </submittedName>
</protein>
<reference evidence="1 2" key="1">
    <citation type="submission" date="2014-12" db="EMBL/GenBank/DDBJ databases">
        <title>Draft genome sequence of Paenibacillus kamchatkensis strain B-2647.</title>
        <authorList>
            <person name="Karlyshev A.V."/>
            <person name="Kudryashova E.B."/>
        </authorList>
    </citation>
    <scope>NUCLEOTIDE SEQUENCE [LARGE SCALE GENOMIC DNA]</scope>
    <source>
        <strain evidence="1 2">VKM B-2647</strain>
    </source>
</reference>
<keyword evidence="2" id="KW-1185">Reference proteome</keyword>
<comment type="caution">
    <text evidence="1">The sequence shown here is derived from an EMBL/GenBank/DDBJ whole genome shotgun (WGS) entry which is preliminary data.</text>
</comment>
<dbReference type="EMBL" id="JXAK01000003">
    <property type="protein sequence ID" value="KIL42077.1"/>
    <property type="molecule type" value="Genomic_DNA"/>
</dbReference>
<accession>A0ABR5AM09</accession>
<evidence type="ECO:0000313" key="2">
    <source>
        <dbReference type="Proteomes" id="UP000031967"/>
    </source>
</evidence>
<dbReference type="RefSeq" id="WP_041045360.1">
    <property type="nucleotide sequence ID" value="NZ_JXAK01000003.1"/>
</dbReference>
<evidence type="ECO:0000313" key="1">
    <source>
        <dbReference type="EMBL" id="KIL42077.1"/>
    </source>
</evidence>
<proteinExistence type="predicted"/>
<dbReference type="Proteomes" id="UP000031967">
    <property type="component" value="Unassembled WGS sequence"/>
</dbReference>
<name>A0ABR5AM09_9BACL</name>
<sequence>MTVKGNKQTEDPALAVSPDQKTAAVGDMAGVDANANFADADAEYMPLRVFADQFGLKYGVELMAGFYHEQEKEKNFAELESVWHQKIVEFSKREVR</sequence>
<gene>
    <name evidence="1" type="ORF">SD70_02520</name>
</gene>